<proteinExistence type="predicted"/>
<name>A0A8E6B876_9BACT</name>
<reference evidence="3" key="1">
    <citation type="submission" date="2021-05" db="EMBL/GenBank/DDBJ databases">
        <title>Complete genome sequence of the cellulolytic planctomycete Telmatocola sphagniphila SP2T and characterization of the first cellulase from planctomycetes.</title>
        <authorList>
            <person name="Rakitin A.L."/>
            <person name="Beletsky A.V."/>
            <person name="Naumoff D.G."/>
            <person name="Kulichevskaya I.S."/>
            <person name="Mardanov A.V."/>
            <person name="Ravin N.V."/>
            <person name="Dedysh S.N."/>
        </authorList>
    </citation>
    <scope>NUCLEOTIDE SEQUENCE</scope>
    <source>
        <strain evidence="3">SP2T</strain>
    </source>
</reference>
<evidence type="ECO:0000256" key="1">
    <source>
        <dbReference type="SAM" id="MobiDB-lite"/>
    </source>
</evidence>
<evidence type="ECO:0000313" key="3">
    <source>
        <dbReference type="EMBL" id="QVL33152.1"/>
    </source>
</evidence>
<evidence type="ECO:0000313" key="4">
    <source>
        <dbReference type="Proteomes" id="UP000676194"/>
    </source>
</evidence>
<dbReference type="KEGG" id="tsph:KIH39_04335"/>
<dbReference type="RefSeq" id="WP_213498042.1">
    <property type="nucleotide sequence ID" value="NZ_CP074694.1"/>
</dbReference>
<dbReference type="PROSITE" id="PS51257">
    <property type="entry name" value="PROKAR_LIPOPROTEIN"/>
    <property type="match status" value="1"/>
</dbReference>
<evidence type="ECO:0000256" key="2">
    <source>
        <dbReference type="SAM" id="SignalP"/>
    </source>
</evidence>
<gene>
    <name evidence="3" type="ORF">KIH39_04335</name>
</gene>
<dbReference type="EMBL" id="CP074694">
    <property type="protein sequence ID" value="QVL33152.1"/>
    <property type="molecule type" value="Genomic_DNA"/>
</dbReference>
<dbReference type="Proteomes" id="UP000676194">
    <property type="component" value="Chromosome"/>
</dbReference>
<evidence type="ECO:0008006" key="5">
    <source>
        <dbReference type="Google" id="ProtNLM"/>
    </source>
</evidence>
<sequence length="126" mass="13379">MRNIKICFIALGLAFLATGCCSTNSSNCSSNSTSNSPGFFSRMRNCMCGEKEAIPVSYGSAPIYSGPIYNSGPMLNPPSNGTIPPAGIYENPGKQMPFKPEDKETSRPAKPISEVKLPKDPLTGAQ</sequence>
<feature type="region of interest" description="Disordered" evidence="1">
    <location>
        <begin position="75"/>
        <end position="126"/>
    </location>
</feature>
<feature type="chain" id="PRO_5034315106" description="Lipoprotein" evidence="2">
    <location>
        <begin position="23"/>
        <end position="126"/>
    </location>
</feature>
<keyword evidence="2" id="KW-0732">Signal</keyword>
<organism evidence="3 4">
    <name type="scientific">Telmatocola sphagniphila</name>
    <dbReference type="NCBI Taxonomy" id="1123043"/>
    <lineage>
        <taxon>Bacteria</taxon>
        <taxon>Pseudomonadati</taxon>
        <taxon>Planctomycetota</taxon>
        <taxon>Planctomycetia</taxon>
        <taxon>Gemmatales</taxon>
        <taxon>Gemmataceae</taxon>
    </lineage>
</organism>
<protein>
    <recommendedName>
        <fullName evidence="5">Lipoprotein</fullName>
    </recommendedName>
</protein>
<dbReference type="AlphaFoldDB" id="A0A8E6B876"/>
<feature type="signal peptide" evidence="2">
    <location>
        <begin position="1"/>
        <end position="22"/>
    </location>
</feature>
<accession>A0A8E6B876</accession>
<keyword evidence="4" id="KW-1185">Reference proteome</keyword>